<dbReference type="InterPro" id="IPR036291">
    <property type="entry name" value="NAD(P)-bd_dom_sf"/>
</dbReference>
<gene>
    <name evidence="1" type="ORF">UFOPK3197_01156</name>
    <name evidence="2" type="ORF">UFOPK3241_01364</name>
    <name evidence="3" type="ORF">UFOPK3937_00942</name>
</gene>
<dbReference type="GO" id="GO:0005737">
    <property type="term" value="C:cytoplasm"/>
    <property type="evidence" value="ECO:0007669"/>
    <property type="project" value="TreeGrafter"/>
</dbReference>
<evidence type="ECO:0000313" key="2">
    <source>
        <dbReference type="EMBL" id="CAB4845408.1"/>
    </source>
</evidence>
<evidence type="ECO:0000313" key="3">
    <source>
        <dbReference type="EMBL" id="CAB4984805.1"/>
    </source>
</evidence>
<dbReference type="Gene3D" id="3.30.1780.10">
    <property type="entry name" value="ornithine cyclodeaminase, domain 1"/>
    <property type="match status" value="1"/>
</dbReference>
<dbReference type="PANTHER" id="PTHR13812:SF19">
    <property type="entry name" value="KETIMINE REDUCTASE MU-CRYSTALLIN"/>
    <property type="match status" value="1"/>
</dbReference>
<evidence type="ECO:0000313" key="1">
    <source>
        <dbReference type="EMBL" id="CAB4833169.1"/>
    </source>
</evidence>
<dbReference type="EMBL" id="CAFBOJ010000107">
    <property type="protein sequence ID" value="CAB4984805.1"/>
    <property type="molecule type" value="Genomic_DNA"/>
</dbReference>
<dbReference type="Pfam" id="PF02423">
    <property type="entry name" value="OCD_Mu_crystall"/>
    <property type="match status" value="1"/>
</dbReference>
<dbReference type="InterPro" id="IPR023401">
    <property type="entry name" value="ODC_N"/>
</dbReference>
<proteinExistence type="predicted"/>
<dbReference type="PANTHER" id="PTHR13812">
    <property type="entry name" value="KETIMINE REDUCTASE MU-CRYSTALLIN"/>
    <property type="match status" value="1"/>
</dbReference>
<sequence>MATKQPIFIGPEQIDSLCEIAEIMEIQEKVFIEFVNGRAVMGPRAILTQSENAQFSYIARASADGPTIVKFGSVIPSNAQRDISVVQTTVAALNPVTGSIDFFFDGETVTKWRTVAASMAAAKHLANPIHTVGVIGLGHQGIAHIEAIHKIFAPERIIGFSRSAKTLDLGFPVETTTDMSALNECDLIFVCTNSIVPVVTSDLKPGTTCISIGSFGPNRVEVAPEVLAKADKVFGDDAETISKQAGSVVVTLPRDDRKWSKPESIGDLFDQRIKGRTNPDEVIYYFSVGLGIQDAAMVEYLVNHEKFASSDRK</sequence>
<dbReference type="Gene3D" id="3.40.50.720">
    <property type="entry name" value="NAD(P)-binding Rossmann-like Domain"/>
    <property type="match status" value="1"/>
</dbReference>
<dbReference type="EMBL" id="CAFABI010000168">
    <property type="protein sequence ID" value="CAB4833169.1"/>
    <property type="molecule type" value="Genomic_DNA"/>
</dbReference>
<dbReference type="SUPFAM" id="SSF51735">
    <property type="entry name" value="NAD(P)-binding Rossmann-fold domains"/>
    <property type="match status" value="1"/>
</dbReference>
<dbReference type="InterPro" id="IPR003462">
    <property type="entry name" value="ODC_Mu_crystall"/>
</dbReference>
<dbReference type="EMBL" id="CAFAZX010000110">
    <property type="protein sequence ID" value="CAB4845408.1"/>
    <property type="molecule type" value="Genomic_DNA"/>
</dbReference>
<protein>
    <submittedName>
        <fullName evidence="2">Unannotated protein</fullName>
    </submittedName>
</protein>
<dbReference type="AlphaFoldDB" id="A0A6J7BMP2"/>
<accession>A0A6J7BMP2</accession>
<reference evidence="2" key="1">
    <citation type="submission" date="2020-05" db="EMBL/GenBank/DDBJ databases">
        <authorList>
            <person name="Chiriac C."/>
            <person name="Salcher M."/>
            <person name="Ghai R."/>
            <person name="Kavagutti S V."/>
        </authorList>
    </citation>
    <scope>NUCLEOTIDE SEQUENCE</scope>
</reference>
<name>A0A6J7BMP2_9ZZZZ</name>
<organism evidence="2">
    <name type="scientific">freshwater metagenome</name>
    <dbReference type="NCBI Taxonomy" id="449393"/>
    <lineage>
        <taxon>unclassified sequences</taxon>
        <taxon>metagenomes</taxon>
        <taxon>ecological metagenomes</taxon>
    </lineage>
</organism>